<evidence type="ECO:0000313" key="4">
    <source>
        <dbReference type="Proteomes" id="UP000283872"/>
    </source>
</evidence>
<feature type="chain" id="PRO_5019543807" evidence="2">
    <location>
        <begin position="36"/>
        <end position="564"/>
    </location>
</feature>
<accession>A0A412HGM6</accession>
<comment type="caution">
    <text evidence="3">The sequence shown here is derived from an EMBL/GenBank/DDBJ whole genome shotgun (WGS) entry which is preliminary data.</text>
</comment>
<dbReference type="InterPro" id="IPR035198">
    <property type="entry name" value="SU10_MCP"/>
</dbReference>
<evidence type="ECO:0000313" key="3">
    <source>
        <dbReference type="EMBL" id="RGS17988.1"/>
    </source>
</evidence>
<protein>
    <submittedName>
        <fullName evidence="3">Uncharacterized protein</fullName>
    </submittedName>
</protein>
<feature type="region of interest" description="Disordered" evidence="1">
    <location>
        <begin position="38"/>
        <end position="102"/>
    </location>
</feature>
<gene>
    <name evidence="3" type="ORF">DWY11_04190</name>
</gene>
<dbReference type="Pfam" id="PF17236">
    <property type="entry name" value="SU10_MCP"/>
    <property type="match status" value="1"/>
</dbReference>
<evidence type="ECO:0000256" key="2">
    <source>
        <dbReference type="SAM" id="SignalP"/>
    </source>
</evidence>
<name>A0A412HGM6_9BACT</name>
<dbReference type="Proteomes" id="UP000283872">
    <property type="component" value="Unassembled WGS sequence"/>
</dbReference>
<feature type="compositionally biased region" description="Polar residues" evidence="1">
    <location>
        <begin position="51"/>
        <end position="60"/>
    </location>
</feature>
<reference evidence="3 4" key="1">
    <citation type="submission" date="2018-08" db="EMBL/GenBank/DDBJ databases">
        <title>A genome reference for cultivated species of the human gut microbiota.</title>
        <authorList>
            <person name="Zou Y."/>
            <person name="Xue W."/>
            <person name="Luo G."/>
        </authorList>
    </citation>
    <scope>NUCLEOTIDE SEQUENCE [LARGE SCALE GENOMIC DNA]</scope>
    <source>
        <strain evidence="3 4">AF24-12</strain>
    </source>
</reference>
<dbReference type="EMBL" id="QRVA01000006">
    <property type="protein sequence ID" value="RGS17988.1"/>
    <property type="molecule type" value="Genomic_DNA"/>
</dbReference>
<evidence type="ECO:0000256" key="1">
    <source>
        <dbReference type="SAM" id="MobiDB-lite"/>
    </source>
</evidence>
<feature type="signal peptide" evidence="2">
    <location>
        <begin position="1"/>
        <end position="35"/>
    </location>
</feature>
<keyword evidence="2" id="KW-0732">Signal</keyword>
<proteinExistence type="predicted"/>
<feature type="compositionally biased region" description="Polar residues" evidence="1">
    <location>
        <begin position="80"/>
        <end position="91"/>
    </location>
</feature>
<dbReference type="AlphaFoldDB" id="A0A412HGM6"/>
<sequence>MYKMKKISNYFSNRQFIFKMILMLLAVATGGGAMAVGDDVEPDLNEPGSKPATTEETAANEQVDKDKNDMLAPGGKAAGQSLTGTQASATQMDRGGLEEEDWDTGETKFRPYHTPLLSIVKKFTTTVPCTGYKKKHARYGGETLDGEVTQPIATGASIKLTKTNFSGSLKPFYEGSTAIVPTVAGYKRGSTTVREGRLVLFVTSANKSGTEVTLQAINGKANEEGADCEFLENMTCPNIPVGTVILAASTALSESQMKVPAENYQPRSADVYLQKRAFSIVFTEDFETMKKKIPHTVKDMKEDALNKYKMRAERSYWMGTKARIHSTTNDGADEYTYFAEGILNQLTNQYGIGEVYKYEDLTAISMLMFTDFSESDHIYMFCGKNAIKRLMNIEIPKGRTEVLSTHKEIDITFSRYVDNYGTIDFVWDQTLDMMHMEDCMVGMDLKGARHYVKEKGKDKTNDMSKDGYDPREAKRYMHIEADCIALRGYNSILVGPEAFITNLGVTGIVNSIISLKTLPDTAAKGMKVALTEDYTKDETTYEKGKVYEYDGTKWNLYAGMDVAA</sequence>
<organism evidence="3 4">
    <name type="scientific">Segatella copri</name>
    <dbReference type="NCBI Taxonomy" id="165179"/>
    <lineage>
        <taxon>Bacteria</taxon>
        <taxon>Pseudomonadati</taxon>
        <taxon>Bacteroidota</taxon>
        <taxon>Bacteroidia</taxon>
        <taxon>Bacteroidales</taxon>
        <taxon>Prevotellaceae</taxon>
        <taxon>Segatella</taxon>
    </lineage>
</organism>